<gene>
    <name evidence="7" type="ORF">S06H3_61249</name>
</gene>
<dbReference type="InterPro" id="IPR050306">
    <property type="entry name" value="PfkB_Carbo_kinase"/>
</dbReference>
<keyword evidence="4" id="KW-0418">Kinase</keyword>
<name>X1Q8A4_9ZZZZ</name>
<dbReference type="GO" id="GO:0016301">
    <property type="term" value="F:kinase activity"/>
    <property type="evidence" value="ECO:0007669"/>
    <property type="project" value="UniProtKB-KW"/>
</dbReference>
<evidence type="ECO:0000256" key="3">
    <source>
        <dbReference type="ARBA" id="ARBA00022741"/>
    </source>
</evidence>
<evidence type="ECO:0000256" key="1">
    <source>
        <dbReference type="ARBA" id="ARBA00010688"/>
    </source>
</evidence>
<accession>X1Q8A4</accession>
<feature type="domain" description="Carbohydrate kinase PfkB" evidence="6">
    <location>
        <begin position="2"/>
        <end position="156"/>
    </location>
</feature>
<dbReference type="InterPro" id="IPR002173">
    <property type="entry name" value="Carboh/pur_kinase_PfkB_CS"/>
</dbReference>
<evidence type="ECO:0000259" key="6">
    <source>
        <dbReference type="Pfam" id="PF00294"/>
    </source>
</evidence>
<comment type="similarity">
    <text evidence="1">Belongs to the carbohydrate kinase PfkB family.</text>
</comment>
<dbReference type="Pfam" id="PF00294">
    <property type="entry name" value="PfkB"/>
    <property type="match status" value="1"/>
</dbReference>
<dbReference type="PROSITE" id="PS00583">
    <property type="entry name" value="PFKB_KINASES_1"/>
    <property type="match status" value="1"/>
</dbReference>
<dbReference type="EMBL" id="BARV01040121">
    <property type="protein sequence ID" value="GAI51001.1"/>
    <property type="molecule type" value="Genomic_DNA"/>
</dbReference>
<dbReference type="PANTHER" id="PTHR43085:SF1">
    <property type="entry name" value="PSEUDOURIDINE KINASE-RELATED"/>
    <property type="match status" value="1"/>
</dbReference>
<comment type="caution">
    <text evidence="7">The sequence shown here is derived from an EMBL/GenBank/DDBJ whole genome shotgun (WGS) entry which is preliminary data.</text>
</comment>
<keyword evidence="5" id="KW-0067">ATP-binding</keyword>
<dbReference type="PANTHER" id="PTHR43085">
    <property type="entry name" value="HEXOKINASE FAMILY MEMBER"/>
    <property type="match status" value="1"/>
</dbReference>
<proteinExistence type="inferred from homology"/>
<dbReference type="SUPFAM" id="SSF53613">
    <property type="entry name" value="Ribokinase-like"/>
    <property type="match status" value="1"/>
</dbReference>
<evidence type="ECO:0000313" key="7">
    <source>
        <dbReference type="EMBL" id="GAI51001.1"/>
    </source>
</evidence>
<dbReference type="Gene3D" id="3.40.1190.20">
    <property type="match status" value="1"/>
</dbReference>
<dbReference type="GO" id="GO:0005524">
    <property type="term" value="F:ATP binding"/>
    <property type="evidence" value="ECO:0007669"/>
    <property type="project" value="UniProtKB-KW"/>
</dbReference>
<feature type="non-terminal residue" evidence="7">
    <location>
        <position position="158"/>
    </location>
</feature>
<reference evidence="7" key="1">
    <citation type="journal article" date="2014" name="Front. Microbiol.">
        <title>High frequency of phylogenetically diverse reductive dehalogenase-homologous genes in deep subseafloor sedimentary metagenomes.</title>
        <authorList>
            <person name="Kawai M."/>
            <person name="Futagami T."/>
            <person name="Toyoda A."/>
            <person name="Takaki Y."/>
            <person name="Nishi S."/>
            <person name="Hori S."/>
            <person name="Arai W."/>
            <person name="Tsubouchi T."/>
            <person name="Morono Y."/>
            <person name="Uchiyama I."/>
            <person name="Ito T."/>
            <person name="Fujiyama A."/>
            <person name="Inagaki F."/>
            <person name="Takami H."/>
        </authorList>
    </citation>
    <scope>NUCLEOTIDE SEQUENCE</scope>
    <source>
        <strain evidence="7">Expedition CK06-06</strain>
    </source>
</reference>
<dbReference type="AlphaFoldDB" id="X1Q8A4"/>
<dbReference type="InterPro" id="IPR029056">
    <property type="entry name" value="Ribokinase-like"/>
</dbReference>
<evidence type="ECO:0000256" key="5">
    <source>
        <dbReference type="ARBA" id="ARBA00022840"/>
    </source>
</evidence>
<evidence type="ECO:0000256" key="4">
    <source>
        <dbReference type="ARBA" id="ARBA00022777"/>
    </source>
</evidence>
<keyword evidence="2" id="KW-0808">Transferase</keyword>
<dbReference type="InterPro" id="IPR011611">
    <property type="entry name" value="PfkB_dom"/>
</dbReference>
<keyword evidence="3" id="KW-0547">Nucleotide-binding</keyword>
<organism evidence="7">
    <name type="scientific">marine sediment metagenome</name>
    <dbReference type="NCBI Taxonomy" id="412755"/>
    <lineage>
        <taxon>unclassified sequences</taxon>
        <taxon>metagenomes</taxon>
        <taxon>ecological metagenomes</taxon>
    </lineage>
</organism>
<sequence>MMDVVCLGELLVDLVSKDGGASFRRAAGGAPANVAVACARLGLKSGFIGKVGDDGFGRFLRDTLKREGVDVSRVYLDDKANTTLAFVSVDEDGERHFQFCRGADALLEPSEVDANYMADSKIFHFGSISLIPRPARYATLNAMRVAKENCLTITYDPN</sequence>
<evidence type="ECO:0000256" key="2">
    <source>
        <dbReference type="ARBA" id="ARBA00022679"/>
    </source>
</evidence>
<protein>
    <recommendedName>
        <fullName evidence="6">Carbohydrate kinase PfkB domain-containing protein</fullName>
    </recommendedName>
</protein>